<comment type="caution">
    <text evidence="3">The sequence shown here is derived from an EMBL/GenBank/DDBJ whole genome shotgun (WGS) entry which is preliminary data.</text>
</comment>
<dbReference type="STRING" id="647171.MetfoDRAFT_1721"/>
<feature type="domain" description="Uncharacterized ATP-binding protein MJ1010-like C-terminal" evidence="2">
    <location>
        <begin position="9"/>
        <end position="67"/>
    </location>
</feature>
<dbReference type="Gene3D" id="1.10.10.10">
    <property type="entry name" value="Winged helix-like DNA-binding domain superfamily/Winged helix DNA-binding domain"/>
    <property type="match status" value="1"/>
</dbReference>
<proteinExistence type="inferred from homology"/>
<comment type="similarity">
    <text evidence="1">Belongs to the archaeal ATPase family.</text>
</comment>
<evidence type="ECO:0000256" key="1">
    <source>
        <dbReference type="ARBA" id="ARBA00006755"/>
    </source>
</evidence>
<evidence type="ECO:0000259" key="2">
    <source>
        <dbReference type="Pfam" id="PF21690"/>
    </source>
</evidence>
<protein>
    <recommendedName>
        <fullName evidence="2">Uncharacterized ATP-binding protein MJ1010-like C-terminal domain-containing protein</fullName>
    </recommendedName>
</protein>
<gene>
    <name evidence="3" type="ORF">MetfoDRAFT_1721</name>
</gene>
<dbReference type="Proteomes" id="UP000003706">
    <property type="component" value="Unassembled WGS sequence"/>
</dbReference>
<sequence length="72" mass="8652">MEDENNDLFKNVFKLFENFKNRDEIAYRKITEEIVWAVKKNILFINVEEGILKPQSKLDLLAIREILKEILQ</sequence>
<keyword evidence="4" id="KW-1185">Reference proteome</keyword>
<dbReference type="Pfam" id="PF21690">
    <property type="entry name" value="MJ1010-like_2nd"/>
    <property type="match status" value="1"/>
</dbReference>
<dbReference type="AlphaFoldDB" id="H1L0Z7"/>
<dbReference type="EMBL" id="AGJL01000056">
    <property type="protein sequence ID" value="EHP84256.1"/>
    <property type="molecule type" value="Genomic_DNA"/>
</dbReference>
<organism evidence="3 4">
    <name type="scientific">Methanotorris formicicus Mc-S-70</name>
    <dbReference type="NCBI Taxonomy" id="647171"/>
    <lineage>
        <taxon>Archaea</taxon>
        <taxon>Methanobacteriati</taxon>
        <taxon>Methanobacteriota</taxon>
        <taxon>Methanomada group</taxon>
        <taxon>Methanococci</taxon>
        <taxon>Methanococcales</taxon>
        <taxon>Methanocaldococcaceae</taxon>
        <taxon>Methanotorris</taxon>
    </lineage>
</organism>
<reference evidence="3 4" key="1">
    <citation type="submission" date="2011-09" db="EMBL/GenBank/DDBJ databases">
        <title>The draft genome of Methanotorris formicicus Mc-S-70.</title>
        <authorList>
            <consortium name="US DOE Joint Genome Institute (JGI-PGF)"/>
            <person name="Lucas S."/>
            <person name="Han J."/>
            <person name="Lapidus A."/>
            <person name="Cheng J.-F."/>
            <person name="Goodwin L."/>
            <person name="Pitluck S."/>
            <person name="Peters L."/>
            <person name="Land M.L."/>
            <person name="Hauser L."/>
            <person name="Sieprawska-Lupa M."/>
            <person name="Takai K."/>
            <person name="Miyazaki J."/>
            <person name="Whitman W."/>
            <person name="Woyke T.J."/>
        </authorList>
    </citation>
    <scope>NUCLEOTIDE SEQUENCE [LARGE SCALE GENOMIC DNA]</scope>
    <source>
        <strain evidence="3 4">Mc-S-70</strain>
    </source>
</reference>
<dbReference type="InterPro" id="IPR049081">
    <property type="entry name" value="MJ1010-like_2nd"/>
</dbReference>
<evidence type="ECO:0000313" key="4">
    <source>
        <dbReference type="Proteomes" id="UP000003706"/>
    </source>
</evidence>
<name>H1L0Z7_9EURY</name>
<accession>H1L0Z7</accession>
<evidence type="ECO:0000313" key="3">
    <source>
        <dbReference type="EMBL" id="EHP84256.1"/>
    </source>
</evidence>
<dbReference type="PATRIC" id="fig|647171.4.peg.1661"/>
<dbReference type="InterPro" id="IPR036388">
    <property type="entry name" value="WH-like_DNA-bd_sf"/>
</dbReference>